<keyword evidence="3 6" id="KW-0560">Oxidoreductase</keyword>
<dbReference type="AlphaFoldDB" id="A0A814AWU8"/>
<dbReference type="Pfam" id="PF00393">
    <property type="entry name" value="6PGD"/>
    <property type="match status" value="1"/>
</dbReference>
<evidence type="ECO:0000256" key="7">
    <source>
        <dbReference type="PIRSR" id="PIRSR000109-1"/>
    </source>
</evidence>
<dbReference type="GO" id="GO:0050661">
    <property type="term" value="F:NADP binding"/>
    <property type="evidence" value="ECO:0007669"/>
    <property type="project" value="InterPro"/>
</dbReference>
<dbReference type="InterPro" id="IPR036291">
    <property type="entry name" value="NAD(P)-bd_dom_sf"/>
</dbReference>
<dbReference type="SUPFAM" id="SSF48179">
    <property type="entry name" value="6-phosphogluconate dehydrogenase C-terminal domain-like"/>
    <property type="match status" value="1"/>
</dbReference>
<dbReference type="EC" id="1.1.1.44" evidence="6"/>
<accession>A0A814AWU8</accession>
<comment type="pathway">
    <text evidence="1 6">Carbohydrate degradation; pentose phosphate pathway; D-ribulose 5-phosphate from D-glucose 6-phosphate (oxidative stage): step 3/3.</text>
</comment>
<dbReference type="InterPro" id="IPR013328">
    <property type="entry name" value="6PGD_dom2"/>
</dbReference>
<dbReference type="SUPFAM" id="SSF51735">
    <property type="entry name" value="NAD(P)-binding Rossmann-fold domains"/>
    <property type="match status" value="1"/>
</dbReference>
<dbReference type="UniPathway" id="UPA00115">
    <property type="reaction ID" value="UER00410"/>
</dbReference>
<keyword evidence="6" id="KW-0521">NADP</keyword>
<dbReference type="PRINTS" id="PR00076">
    <property type="entry name" value="6PGDHDRGNASE"/>
</dbReference>
<evidence type="ECO:0000256" key="6">
    <source>
        <dbReference type="PIRNR" id="PIRNR000109"/>
    </source>
</evidence>
<comment type="subunit">
    <text evidence="6">Homodimer.</text>
</comment>
<proteinExistence type="inferred from homology"/>
<feature type="active site" description="Proton acceptor" evidence="7">
    <location>
        <position position="194"/>
    </location>
</feature>
<evidence type="ECO:0000256" key="3">
    <source>
        <dbReference type="ARBA" id="ARBA00023002"/>
    </source>
</evidence>
<comment type="caution">
    <text evidence="9">The sequence shown here is derived from an EMBL/GenBank/DDBJ whole genome shotgun (WGS) entry which is preliminary data.</text>
</comment>
<dbReference type="EMBL" id="CAJNOH010000163">
    <property type="protein sequence ID" value="CAF0918630.1"/>
    <property type="molecule type" value="Genomic_DNA"/>
</dbReference>
<dbReference type="InterPro" id="IPR006114">
    <property type="entry name" value="6PGDH_C"/>
</dbReference>
<dbReference type="InterPro" id="IPR008927">
    <property type="entry name" value="6-PGluconate_DH-like_C_sf"/>
</dbReference>
<feature type="active site" description="Proton donor" evidence="7">
    <location>
        <position position="201"/>
    </location>
</feature>
<reference evidence="9" key="1">
    <citation type="submission" date="2021-02" db="EMBL/GenBank/DDBJ databases">
        <authorList>
            <person name="Nowell W R."/>
        </authorList>
    </citation>
    <scope>NUCLEOTIDE SEQUENCE</scope>
</reference>
<dbReference type="Gene3D" id="1.10.1040.10">
    <property type="entry name" value="N-(1-d-carboxylethyl)-l-norvaline Dehydrogenase, domain 2"/>
    <property type="match status" value="1"/>
</dbReference>
<evidence type="ECO:0000256" key="5">
    <source>
        <dbReference type="ARBA" id="ARBA00023126"/>
    </source>
</evidence>
<dbReference type="InterPro" id="IPR006113">
    <property type="entry name" value="6PGDH_Gnd/GntZ"/>
</dbReference>
<evidence type="ECO:0000256" key="2">
    <source>
        <dbReference type="ARBA" id="ARBA00008419"/>
    </source>
</evidence>
<dbReference type="GO" id="GO:0004616">
    <property type="term" value="F:phosphogluconate dehydrogenase (decarboxylating) activity"/>
    <property type="evidence" value="ECO:0007669"/>
    <property type="project" value="UniProtKB-EC"/>
</dbReference>
<keyword evidence="5 6" id="KW-0570">Pentose shunt</keyword>
<dbReference type="PIRSF" id="PIRSF000109">
    <property type="entry name" value="6PGD"/>
    <property type="match status" value="1"/>
</dbReference>
<dbReference type="GO" id="GO:0019521">
    <property type="term" value="P:D-gluconate metabolic process"/>
    <property type="evidence" value="ECO:0007669"/>
    <property type="project" value="UniProtKB-KW"/>
</dbReference>
<evidence type="ECO:0000313" key="10">
    <source>
        <dbReference type="Proteomes" id="UP000663854"/>
    </source>
</evidence>
<dbReference type="PANTHER" id="PTHR11811">
    <property type="entry name" value="6-PHOSPHOGLUCONATE DEHYDROGENASE"/>
    <property type="match status" value="1"/>
</dbReference>
<name>A0A814AWU8_9BILA</name>
<comment type="function">
    <text evidence="6">Catalyzes the oxidative decarboxylation of 6-phosphogluconate to ribulose 5-phosphate and CO(2), with concomitant reduction of NADP to NADPH.</text>
</comment>
<sequence length="507" mass="56971">MVKFTRIGIIGAGSMGGNMSMLFAEHGLQVSLYDIKEKSVNAVVEMANENEKIRNKVIGYNDYKTFMKSFDNDKQQPRLLLLSITHGHPADEVLQSIRQYLHKGDIILDGGNEWYLDTERRQKEMAELGVYFIGMGVSGGYQSARRGASLSPGGDKKILDNVILPFLRTLCAKSDKYGECVTNVGPDGSGHYVKMVHNGIEQGLLSITCEAWGIFRNLLGFSEDDIGNIFIDWTKNNELYNNFLLSIGGEICTRRYEDDDSSSDHVLDDIEDKVVQDADDTEGTGVWSVQEAARVHVSSPTIAAAHLFRIASSNRLDRVKFNKLVQLEKPRLADELKQKTNEFIEDLRGAVYISFLASFIQGCNLIATTSHAKKWHIKMSEIIRIWRAGSIVQSDYISDLLQPLYLNGEKSDDEPLINILLLKPIAAEIEKYFSKLKRIVLIGIEYGAHVPALSASLEYFKYVSSADLPTVFMEAELDYFGAHAYDLKSENAMDVKKGSHHYEWKKP</sequence>
<dbReference type="Pfam" id="PF03446">
    <property type="entry name" value="NAD_binding_2"/>
    <property type="match status" value="1"/>
</dbReference>
<dbReference type="InterPro" id="IPR006183">
    <property type="entry name" value="Pgluconate_DH"/>
</dbReference>
<evidence type="ECO:0000313" key="9">
    <source>
        <dbReference type="EMBL" id="CAF0918630.1"/>
    </source>
</evidence>
<evidence type="ECO:0000259" key="8">
    <source>
        <dbReference type="SMART" id="SM01350"/>
    </source>
</evidence>
<protein>
    <recommendedName>
        <fullName evidence="6">6-phosphogluconate dehydrogenase, decarboxylating</fullName>
        <ecNumber evidence="6">1.1.1.44</ecNumber>
    </recommendedName>
</protein>
<dbReference type="Proteomes" id="UP000663854">
    <property type="component" value="Unassembled WGS sequence"/>
</dbReference>
<comment type="similarity">
    <text evidence="2 6">Belongs to the 6-phosphogluconate dehydrogenase family.</text>
</comment>
<dbReference type="GO" id="GO:0006098">
    <property type="term" value="P:pentose-phosphate shunt"/>
    <property type="evidence" value="ECO:0007669"/>
    <property type="project" value="UniProtKB-UniPathway"/>
</dbReference>
<comment type="catalytic activity">
    <reaction evidence="6">
        <text>6-phospho-D-gluconate + NADP(+) = D-ribulose 5-phosphate + CO2 + NADPH</text>
        <dbReference type="Rhea" id="RHEA:10116"/>
        <dbReference type="ChEBI" id="CHEBI:16526"/>
        <dbReference type="ChEBI" id="CHEBI:57783"/>
        <dbReference type="ChEBI" id="CHEBI:58121"/>
        <dbReference type="ChEBI" id="CHEBI:58349"/>
        <dbReference type="ChEBI" id="CHEBI:58759"/>
        <dbReference type="EC" id="1.1.1.44"/>
    </reaction>
</comment>
<dbReference type="FunFam" id="3.40.50.720:FF:000634">
    <property type="entry name" value="6-phosphogluconate dehydrogenase, decarboxylating"/>
    <property type="match status" value="1"/>
</dbReference>
<evidence type="ECO:0000256" key="4">
    <source>
        <dbReference type="ARBA" id="ARBA00023064"/>
    </source>
</evidence>
<dbReference type="SMART" id="SM01350">
    <property type="entry name" value="6PGD"/>
    <property type="match status" value="1"/>
</dbReference>
<organism evidence="9 10">
    <name type="scientific">Rotaria sordida</name>
    <dbReference type="NCBI Taxonomy" id="392033"/>
    <lineage>
        <taxon>Eukaryota</taxon>
        <taxon>Metazoa</taxon>
        <taxon>Spiralia</taxon>
        <taxon>Gnathifera</taxon>
        <taxon>Rotifera</taxon>
        <taxon>Eurotatoria</taxon>
        <taxon>Bdelloidea</taxon>
        <taxon>Philodinida</taxon>
        <taxon>Philodinidae</taxon>
        <taxon>Rotaria</taxon>
    </lineage>
</organism>
<feature type="domain" description="6-phosphogluconate dehydrogenase C-terminal" evidence="8">
    <location>
        <begin position="190"/>
        <end position="505"/>
    </location>
</feature>
<dbReference type="InterPro" id="IPR006115">
    <property type="entry name" value="6PGDH_NADP-bd"/>
</dbReference>
<dbReference type="Gene3D" id="3.40.50.720">
    <property type="entry name" value="NAD(P)-binding Rossmann-like Domain"/>
    <property type="match status" value="1"/>
</dbReference>
<gene>
    <name evidence="9" type="ORF">PYM288_LOCUS10404</name>
</gene>
<evidence type="ECO:0000256" key="1">
    <source>
        <dbReference type="ARBA" id="ARBA00004874"/>
    </source>
</evidence>
<keyword evidence="4" id="KW-0311">Gluconate utilization</keyword>